<sequence>MPLALGGLALVDSASFGTLLIPLWLLLVPGRLRPARVLLYLGTIVAFYFAVGLAIMAGANVLRADLERFLAATPVIWVQFLLGAGLLIGSFLIDTKKAGAEPGRITVWRARAMGVSGAGPAGPGAAALGGAAVPGTVRDTSMLPLMALALTAAGIELASMLPYLAGITLITGANVGWAASAGLLAAYCLVMVLPALLALAARLFAAGAVEPLLQRLSGWLSKNAAETTAWIVGIIGFLLARDAALKLSLFDGFLS</sequence>
<keyword evidence="1" id="KW-1133">Transmembrane helix</keyword>
<feature type="transmembrane region" description="Helical" evidence="1">
    <location>
        <begin position="145"/>
        <end position="165"/>
    </location>
</feature>
<comment type="caution">
    <text evidence="2">The sequence shown here is derived from an EMBL/GenBank/DDBJ whole genome shotgun (WGS) entry which is preliminary data.</text>
</comment>
<gene>
    <name evidence="2" type="ORF">GY24_11825</name>
</gene>
<name>A0ABX5AVJ3_9MICO</name>
<keyword evidence="1" id="KW-0472">Membrane</keyword>
<dbReference type="EMBL" id="MPZN01000040">
    <property type="protein sequence ID" value="PPL17082.1"/>
    <property type="molecule type" value="Genomic_DNA"/>
</dbReference>
<dbReference type="Proteomes" id="UP000237755">
    <property type="component" value="Unassembled WGS sequence"/>
</dbReference>
<keyword evidence="1" id="KW-0812">Transmembrane</keyword>
<evidence type="ECO:0000256" key="1">
    <source>
        <dbReference type="SAM" id="Phobius"/>
    </source>
</evidence>
<evidence type="ECO:0000313" key="2">
    <source>
        <dbReference type="EMBL" id="PPL17082.1"/>
    </source>
</evidence>
<feature type="transmembrane region" description="Helical" evidence="1">
    <location>
        <begin position="114"/>
        <end position="133"/>
    </location>
</feature>
<organism evidence="2 3">
    <name type="scientific">Microterricola pindariensis</name>
    <dbReference type="NCBI Taxonomy" id="478010"/>
    <lineage>
        <taxon>Bacteria</taxon>
        <taxon>Bacillati</taxon>
        <taxon>Actinomycetota</taxon>
        <taxon>Actinomycetes</taxon>
        <taxon>Micrococcales</taxon>
        <taxon>Microbacteriaceae</taxon>
        <taxon>Microterricola</taxon>
    </lineage>
</organism>
<evidence type="ECO:0000313" key="3">
    <source>
        <dbReference type="Proteomes" id="UP000237755"/>
    </source>
</evidence>
<evidence type="ECO:0008006" key="4">
    <source>
        <dbReference type="Google" id="ProtNLM"/>
    </source>
</evidence>
<feature type="transmembrane region" description="Helical" evidence="1">
    <location>
        <begin position="6"/>
        <end position="25"/>
    </location>
</feature>
<dbReference type="InterPro" id="IPR021315">
    <property type="entry name" value="Gap/Sap"/>
</dbReference>
<accession>A0ABX5AVJ3</accession>
<protein>
    <recommendedName>
        <fullName evidence="4">GAP family protein</fullName>
    </recommendedName>
</protein>
<feature type="transmembrane region" description="Helical" evidence="1">
    <location>
        <begin position="37"/>
        <end position="57"/>
    </location>
</feature>
<dbReference type="Pfam" id="PF11139">
    <property type="entry name" value="SfLAP"/>
    <property type="match status" value="1"/>
</dbReference>
<reference evidence="2 3" key="1">
    <citation type="journal article" date="2008" name="Int. J. Syst. Evol. Microbiol.">
        <title>Leifsonia pindariensis sp. nov., isolated from the Pindari glacier of the Indian Himalayas, and emended description of the genus Leifsonia.</title>
        <authorList>
            <person name="Reddy G.S."/>
            <person name="Prabagaran S.R."/>
            <person name="Shivaji S."/>
        </authorList>
    </citation>
    <scope>NUCLEOTIDE SEQUENCE [LARGE SCALE GENOMIC DNA]</scope>
    <source>
        <strain evidence="2 3">PON 10</strain>
    </source>
</reference>
<feature type="transmembrane region" description="Helical" evidence="1">
    <location>
        <begin position="177"/>
        <end position="204"/>
    </location>
</feature>
<keyword evidence="3" id="KW-1185">Reference proteome</keyword>
<feature type="transmembrane region" description="Helical" evidence="1">
    <location>
        <begin position="224"/>
        <end position="240"/>
    </location>
</feature>
<feature type="transmembrane region" description="Helical" evidence="1">
    <location>
        <begin position="69"/>
        <end position="93"/>
    </location>
</feature>
<proteinExistence type="predicted"/>